<protein>
    <submittedName>
        <fullName evidence="1">Uncharacterized protein</fullName>
    </submittedName>
</protein>
<evidence type="ECO:0000313" key="1">
    <source>
        <dbReference type="EMBL" id="KAJ0105732.1"/>
    </source>
</evidence>
<keyword evidence="2" id="KW-1185">Reference proteome</keyword>
<comment type="caution">
    <text evidence="1">The sequence shown here is derived from an EMBL/GenBank/DDBJ whole genome shotgun (WGS) entry which is preliminary data.</text>
</comment>
<organism evidence="1 2">
    <name type="scientific">Pistacia atlantica</name>
    <dbReference type="NCBI Taxonomy" id="434234"/>
    <lineage>
        <taxon>Eukaryota</taxon>
        <taxon>Viridiplantae</taxon>
        <taxon>Streptophyta</taxon>
        <taxon>Embryophyta</taxon>
        <taxon>Tracheophyta</taxon>
        <taxon>Spermatophyta</taxon>
        <taxon>Magnoliopsida</taxon>
        <taxon>eudicotyledons</taxon>
        <taxon>Gunneridae</taxon>
        <taxon>Pentapetalae</taxon>
        <taxon>rosids</taxon>
        <taxon>malvids</taxon>
        <taxon>Sapindales</taxon>
        <taxon>Anacardiaceae</taxon>
        <taxon>Pistacia</taxon>
    </lineage>
</organism>
<name>A0ACC1C195_9ROSI</name>
<dbReference type="Proteomes" id="UP001164250">
    <property type="component" value="Chromosome 2"/>
</dbReference>
<sequence length="93" mass="10468">MDEMLPSLRNSAAEGDVYALFSTLAEDPFVLERIDVIPFVTTPLHTAASEGKIHFAKEIVNLKPSFARKRDHLGRSPLPLASERDTKNWYHCS</sequence>
<gene>
    <name evidence="1" type="ORF">Patl1_19414</name>
</gene>
<reference evidence="2" key="1">
    <citation type="journal article" date="2023" name="G3 (Bethesda)">
        <title>Genome assembly and association tests identify interacting loci associated with vigor, precocity, and sex in interspecific pistachio rootstocks.</title>
        <authorList>
            <person name="Palmer W."/>
            <person name="Jacygrad E."/>
            <person name="Sagayaradj S."/>
            <person name="Cavanaugh K."/>
            <person name="Han R."/>
            <person name="Bertier L."/>
            <person name="Beede B."/>
            <person name="Kafkas S."/>
            <person name="Golino D."/>
            <person name="Preece J."/>
            <person name="Michelmore R."/>
        </authorList>
    </citation>
    <scope>NUCLEOTIDE SEQUENCE [LARGE SCALE GENOMIC DNA]</scope>
</reference>
<evidence type="ECO:0000313" key="2">
    <source>
        <dbReference type="Proteomes" id="UP001164250"/>
    </source>
</evidence>
<accession>A0ACC1C195</accession>
<proteinExistence type="predicted"/>
<dbReference type="EMBL" id="CM047898">
    <property type="protein sequence ID" value="KAJ0105732.1"/>
    <property type="molecule type" value="Genomic_DNA"/>
</dbReference>